<keyword evidence="3" id="KW-1185">Reference proteome</keyword>
<keyword evidence="1" id="KW-0472">Membrane</keyword>
<organism evidence="2 3">
    <name type="scientific">Massariosphaeria phaeospora</name>
    <dbReference type="NCBI Taxonomy" id="100035"/>
    <lineage>
        <taxon>Eukaryota</taxon>
        <taxon>Fungi</taxon>
        <taxon>Dikarya</taxon>
        <taxon>Ascomycota</taxon>
        <taxon>Pezizomycotina</taxon>
        <taxon>Dothideomycetes</taxon>
        <taxon>Pleosporomycetidae</taxon>
        <taxon>Pleosporales</taxon>
        <taxon>Pleosporales incertae sedis</taxon>
        <taxon>Massariosphaeria</taxon>
    </lineage>
</organism>
<proteinExistence type="predicted"/>
<evidence type="ECO:0000313" key="2">
    <source>
        <dbReference type="EMBL" id="KAF2867360.1"/>
    </source>
</evidence>
<accession>A0A7C8M1S0</accession>
<protein>
    <submittedName>
        <fullName evidence="2">Uncharacterized protein</fullName>
    </submittedName>
</protein>
<keyword evidence="1" id="KW-0812">Transmembrane</keyword>
<gene>
    <name evidence="2" type="ORF">BDV95DRAFT_177779</name>
</gene>
<dbReference type="AlphaFoldDB" id="A0A7C8M1S0"/>
<evidence type="ECO:0000313" key="3">
    <source>
        <dbReference type="Proteomes" id="UP000481861"/>
    </source>
</evidence>
<sequence>MINVGIDAEEWLGWVGDMTQVAHLWLMAVAGASFLYAQGGMEGKAQLNHHQLVTRACGAKEGYKSEDAARYKGGVGNVYLTQAIAIGALAKRWKRMWVRACPACVGKAGGREYIPQAIAVRMLLRACAACGIGRKTGPR</sequence>
<keyword evidence="1" id="KW-1133">Transmembrane helix</keyword>
<evidence type="ECO:0000256" key="1">
    <source>
        <dbReference type="SAM" id="Phobius"/>
    </source>
</evidence>
<comment type="caution">
    <text evidence="2">The sequence shown here is derived from an EMBL/GenBank/DDBJ whole genome shotgun (WGS) entry which is preliminary data.</text>
</comment>
<dbReference type="EMBL" id="JAADJZ010000023">
    <property type="protein sequence ID" value="KAF2867360.1"/>
    <property type="molecule type" value="Genomic_DNA"/>
</dbReference>
<reference evidence="2 3" key="1">
    <citation type="submission" date="2020-01" db="EMBL/GenBank/DDBJ databases">
        <authorList>
            <consortium name="DOE Joint Genome Institute"/>
            <person name="Haridas S."/>
            <person name="Albert R."/>
            <person name="Binder M."/>
            <person name="Bloem J."/>
            <person name="Labutti K."/>
            <person name="Salamov A."/>
            <person name="Andreopoulos B."/>
            <person name="Baker S.E."/>
            <person name="Barry K."/>
            <person name="Bills G."/>
            <person name="Bluhm B.H."/>
            <person name="Cannon C."/>
            <person name="Castanera R."/>
            <person name="Culley D.E."/>
            <person name="Daum C."/>
            <person name="Ezra D."/>
            <person name="Gonzalez J.B."/>
            <person name="Henrissat B."/>
            <person name="Kuo A."/>
            <person name="Liang C."/>
            <person name="Lipzen A."/>
            <person name="Lutzoni F."/>
            <person name="Magnuson J."/>
            <person name="Mondo S."/>
            <person name="Nolan M."/>
            <person name="Ohm R."/>
            <person name="Pangilinan J."/>
            <person name="Park H.-J.H."/>
            <person name="Ramirez L."/>
            <person name="Alfaro M."/>
            <person name="Sun H."/>
            <person name="Tritt A."/>
            <person name="Yoshinaga Y."/>
            <person name="Zwiers L.-H.L."/>
            <person name="Turgeon B.G."/>
            <person name="Goodwin S.B."/>
            <person name="Spatafora J.W."/>
            <person name="Crous P.W."/>
            <person name="Grigoriev I.V."/>
        </authorList>
    </citation>
    <scope>NUCLEOTIDE SEQUENCE [LARGE SCALE GENOMIC DNA]</scope>
    <source>
        <strain evidence="2 3">CBS 611.86</strain>
    </source>
</reference>
<name>A0A7C8M1S0_9PLEO</name>
<feature type="transmembrane region" description="Helical" evidence="1">
    <location>
        <begin position="20"/>
        <end position="37"/>
    </location>
</feature>
<dbReference type="Proteomes" id="UP000481861">
    <property type="component" value="Unassembled WGS sequence"/>
</dbReference>